<keyword evidence="2" id="KW-1185">Reference proteome</keyword>
<name>A0ACC2VW36_9TREE</name>
<comment type="caution">
    <text evidence="1">The sequence shown here is derived from an EMBL/GenBank/DDBJ whole genome shotgun (WGS) entry which is preliminary data.</text>
</comment>
<gene>
    <name evidence="1" type="ORF">QFC21_002622</name>
</gene>
<reference evidence="1" key="1">
    <citation type="submission" date="2023-04" db="EMBL/GenBank/DDBJ databases">
        <title>Draft Genome sequencing of Naganishia species isolated from polar environments using Oxford Nanopore Technology.</title>
        <authorList>
            <person name="Leo P."/>
            <person name="Venkateswaran K."/>
        </authorList>
    </citation>
    <scope>NUCLEOTIDE SEQUENCE</scope>
    <source>
        <strain evidence="1">MNA-CCFEE 5423</strain>
    </source>
</reference>
<accession>A0ACC2VW36</accession>
<dbReference type="Proteomes" id="UP001227268">
    <property type="component" value="Unassembled WGS sequence"/>
</dbReference>
<evidence type="ECO:0000313" key="2">
    <source>
        <dbReference type="Proteomes" id="UP001227268"/>
    </source>
</evidence>
<proteinExistence type="predicted"/>
<protein>
    <submittedName>
        <fullName evidence="1">Uncharacterized protein</fullName>
    </submittedName>
</protein>
<organism evidence="1 2">
    <name type="scientific">Naganishia friedmannii</name>
    <dbReference type="NCBI Taxonomy" id="89922"/>
    <lineage>
        <taxon>Eukaryota</taxon>
        <taxon>Fungi</taxon>
        <taxon>Dikarya</taxon>
        <taxon>Basidiomycota</taxon>
        <taxon>Agaricomycotina</taxon>
        <taxon>Tremellomycetes</taxon>
        <taxon>Filobasidiales</taxon>
        <taxon>Filobasidiaceae</taxon>
        <taxon>Naganishia</taxon>
    </lineage>
</organism>
<sequence>MSTMQNTISFPSAPELVHRSLSQDSVTSSSSSSSSEGIQTPSSESGQPFDDKFGGEPGLTAQQLALFIKYTLLTDPTVEQFQFSACVKAEYRENVADWKITPLLSNRKRHLTLRMNEMEVEYLFMLLSAEQLAHHHQWIEQGIECKQVYRKYSRIAYGLPKYTIAKPKPSEDVENGSAVIIQAEQSLPPLPRNFGSVCLHQFPVYKPEPFIPDSDDEDAEEEEKGSKKDILYI</sequence>
<evidence type="ECO:0000313" key="1">
    <source>
        <dbReference type="EMBL" id="KAJ9103199.1"/>
    </source>
</evidence>
<dbReference type="EMBL" id="JASBWT010000007">
    <property type="protein sequence ID" value="KAJ9103199.1"/>
    <property type="molecule type" value="Genomic_DNA"/>
</dbReference>